<reference evidence="2" key="1">
    <citation type="journal article" date="2022" name="Mol. Ecol. Resour.">
        <title>The genomes of chicory, endive, great burdock and yacon provide insights into Asteraceae palaeo-polyploidization history and plant inulin production.</title>
        <authorList>
            <person name="Fan W."/>
            <person name="Wang S."/>
            <person name="Wang H."/>
            <person name="Wang A."/>
            <person name="Jiang F."/>
            <person name="Liu H."/>
            <person name="Zhao H."/>
            <person name="Xu D."/>
            <person name="Zhang Y."/>
        </authorList>
    </citation>
    <scope>NUCLEOTIDE SEQUENCE [LARGE SCALE GENOMIC DNA]</scope>
    <source>
        <strain evidence="2">cv. Punajuju</strain>
    </source>
</reference>
<protein>
    <submittedName>
        <fullName evidence="1">Uncharacterized protein</fullName>
    </submittedName>
</protein>
<reference evidence="1 2" key="2">
    <citation type="journal article" date="2022" name="Mol. Ecol. Resour.">
        <title>The genomes of chicory, endive, great burdock and yacon provide insights into Asteraceae paleo-polyploidization history and plant inulin production.</title>
        <authorList>
            <person name="Fan W."/>
            <person name="Wang S."/>
            <person name="Wang H."/>
            <person name="Wang A."/>
            <person name="Jiang F."/>
            <person name="Liu H."/>
            <person name="Zhao H."/>
            <person name="Xu D."/>
            <person name="Zhang Y."/>
        </authorList>
    </citation>
    <scope>NUCLEOTIDE SEQUENCE [LARGE SCALE GENOMIC DNA]</scope>
    <source>
        <strain evidence="2">cv. Punajuju</strain>
        <tissue evidence="1">Leaves</tissue>
    </source>
</reference>
<comment type="caution">
    <text evidence="1">The sequence shown here is derived from an EMBL/GenBank/DDBJ whole genome shotgun (WGS) entry which is preliminary data.</text>
</comment>
<evidence type="ECO:0000313" key="1">
    <source>
        <dbReference type="EMBL" id="KAI3782745.1"/>
    </source>
</evidence>
<name>A0ACB9GH34_CICIN</name>
<dbReference type="EMBL" id="CM042010">
    <property type="protein sequence ID" value="KAI3782745.1"/>
    <property type="molecule type" value="Genomic_DNA"/>
</dbReference>
<keyword evidence="2" id="KW-1185">Reference proteome</keyword>
<sequence length="125" mass="14263">MESACVDNTRLLEATDKYIQRQPKVPLLLGGAFCACAWHFFYNSELLEERWLRASKPQGIRSKMKKSVDDSLLQLDRIPDILGIDEAHCTNERDPEGWHVQVFRSIDSNSVKGFPKDPKDATSKL</sequence>
<organism evidence="1 2">
    <name type="scientific">Cichorium intybus</name>
    <name type="common">Chicory</name>
    <dbReference type="NCBI Taxonomy" id="13427"/>
    <lineage>
        <taxon>Eukaryota</taxon>
        <taxon>Viridiplantae</taxon>
        <taxon>Streptophyta</taxon>
        <taxon>Embryophyta</taxon>
        <taxon>Tracheophyta</taxon>
        <taxon>Spermatophyta</taxon>
        <taxon>Magnoliopsida</taxon>
        <taxon>eudicotyledons</taxon>
        <taxon>Gunneridae</taxon>
        <taxon>Pentapetalae</taxon>
        <taxon>asterids</taxon>
        <taxon>campanulids</taxon>
        <taxon>Asterales</taxon>
        <taxon>Asteraceae</taxon>
        <taxon>Cichorioideae</taxon>
        <taxon>Cichorieae</taxon>
        <taxon>Cichoriinae</taxon>
        <taxon>Cichorium</taxon>
    </lineage>
</organism>
<proteinExistence type="predicted"/>
<dbReference type="Proteomes" id="UP001055811">
    <property type="component" value="Linkage Group LG02"/>
</dbReference>
<evidence type="ECO:0000313" key="2">
    <source>
        <dbReference type="Proteomes" id="UP001055811"/>
    </source>
</evidence>
<accession>A0ACB9GH34</accession>
<gene>
    <name evidence="1" type="ORF">L2E82_12800</name>
</gene>